<protein>
    <recommendedName>
        <fullName evidence="5">SPRY-associated domain-containing protein</fullName>
    </recommendedName>
</protein>
<dbReference type="SMART" id="SM00589">
    <property type="entry name" value="PRY"/>
    <property type="match status" value="1"/>
</dbReference>
<keyword evidence="2" id="KW-0863">Zinc-finger</keyword>
<dbReference type="AlphaFoldDB" id="A0A8C4NFE3"/>
<evidence type="ECO:0000256" key="4">
    <source>
        <dbReference type="SAM" id="MobiDB-lite"/>
    </source>
</evidence>
<dbReference type="Pfam" id="PF13765">
    <property type="entry name" value="PRY"/>
    <property type="match status" value="1"/>
</dbReference>
<accession>A0A8C4NFE3</accession>
<keyword evidence="3" id="KW-0862">Zinc</keyword>
<organism evidence="6 7">
    <name type="scientific">Eptatretus burgeri</name>
    <name type="common">Inshore hagfish</name>
    <dbReference type="NCBI Taxonomy" id="7764"/>
    <lineage>
        <taxon>Eukaryota</taxon>
        <taxon>Metazoa</taxon>
        <taxon>Chordata</taxon>
        <taxon>Craniata</taxon>
        <taxon>Vertebrata</taxon>
        <taxon>Cyclostomata</taxon>
        <taxon>Myxini</taxon>
        <taxon>Myxiniformes</taxon>
        <taxon>Myxinidae</taxon>
        <taxon>Eptatretinae</taxon>
        <taxon>Eptatretus</taxon>
    </lineage>
</organism>
<keyword evidence="7" id="KW-1185">Reference proteome</keyword>
<dbReference type="PANTHER" id="PTHR25465:SF14">
    <property type="entry name" value="E3 UBIQUITIN-PROTEIN LIGASE TRIM65"/>
    <property type="match status" value="1"/>
</dbReference>
<dbReference type="InterPro" id="IPR051051">
    <property type="entry name" value="E3_ubiq-ligase_TRIM/RNF"/>
</dbReference>
<feature type="compositionally biased region" description="Basic and acidic residues" evidence="4">
    <location>
        <begin position="130"/>
        <end position="140"/>
    </location>
</feature>
<dbReference type="Ensembl" id="ENSEBUT00000002004.1">
    <property type="protein sequence ID" value="ENSEBUP00000001672.1"/>
    <property type="gene ID" value="ENSEBUG00000001391.1"/>
</dbReference>
<dbReference type="InterPro" id="IPR006574">
    <property type="entry name" value="PRY"/>
</dbReference>
<dbReference type="InterPro" id="IPR043136">
    <property type="entry name" value="B30.2/SPRY_sf"/>
</dbReference>
<feature type="region of interest" description="Disordered" evidence="4">
    <location>
        <begin position="130"/>
        <end position="155"/>
    </location>
</feature>
<dbReference type="PANTHER" id="PTHR25465">
    <property type="entry name" value="B-BOX DOMAIN CONTAINING"/>
    <property type="match status" value="1"/>
</dbReference>
<proteinExistence type="predicted"/>
<dbReference type="InterPro" id="IPR013320">
    <property type="entry name" value="ConA-like_dom_sf"/>
</dbReference>
<evidence type="ECO:0000259" key="5">
    <source>
        <dbReference type="SMART" id="SM00589"/>
    </source>
</evidence>
<dbReference type="Proteomes" id="UP000694388">
    <property type="component" value="Unplaced"/>
</dbReference>
<dbReference type="Gene3D" id="2.60.120.920">
    <property type="match status" value="1"/>
</dbReference>
<evidence type="ECO:0000256" key="2">
    <source>
        <dbReference type="ARBA" id="ARBA00022771"/>
    </source>
</evidence>
<evidence type="ECO:0000256" key="1">
    <source>
        <dbReference type="ARBA" id="ARBA00022723"/>
    </source>
</evidence>
<dbReference type="GO" id="GO:0008270">
    <property type="term" value="F:zinc ion binding"/>
    <property type="evidence" value="ECO:0007669"/>
    <property type="project" value="UniProtKB-KW"/>
</dbReference>
<reference evidence="6" key="1">
    <citation type="submission" date="2025-05" db="UniProtKB">
        <authorList>
            <consortium name="Ensembl"/>
        </authorList>
    </citation>
    <scope>IDENTIFICATION</scope>
</reference>
<keyword evidence="1" id="KW-0479">Metal-binding</keyword>
<evidence type="ECO:0000313" key="6">
    <source>
        <dbReference type="Ensembl" id="ENSEBUP00000001685.1"/>
    </source>
</evidence>
<feature type="domain" description="SPRY-associated" evidence="5">
    <location>
        <begin position="197"/>
        <end position="247"/>
    </location>
</feature>
<dbReference type="SUPFAM" id="SSF49899">
    <property type="entry name" value="Concanavalin A-like lectins/glucanases"/>
    <property type="match status" value="1"/>
</dbReference>
<sequence>MYGHSQHLCQKRKEGEALIKILLAAANDAETATTGLCDRLEMLYSELRSFVVAEQTAMLSHAKREGSRAVDAARLAMAQTRAASARLSKRERRARALLAHEDPLAFLLAVEKEYGSLNPVLWEISEEKKDRAMKTKEMGDRGGSTTSQDTGRSLVPPRLDETRARELERFGELRVAIFSSLTPPCSRDSSPPLMDYACSPVFNKDTAHPQLQLSDDMREVTCTKRRHPYPESPQRFDHWEQVDDVFFFLQQSIPLSCIHPGSLFLQ</sequence>
<evidence type="ECO:0000313" key="7">
    <source>
        <dbReference type="Proteomes" id="UP000694388"/>
    </source>
</evidence>
<evidence type="ECO:0000256" key="3">
    <source>
        <dbReference type="ARBA" id="ARBA00022833"/>
    </source>
</evidence>
<dbReference type="Ensembl" id="ENSEBUT00000002018.1">
    <property type="protein sequence ID" value="ENSEBUP00000001685.1"/>
    <property type="gene ID" value="ENSEBUG00000001391.1"/>
</dbReference>
<name>A0A8C4NFE3_EPTBU</name>